<dbReference type="STRING" id="926571.NVIE_018290"/>
<gene>
    <name evidence="2" type="ORF">NVIE_018290</name>
</gene>
<protein>
    <submittedName>
        <fullName evidence="2">Putative PUA domain protein</fullName>
    </submittedName>
</protein>
<dbReference type="SUPFAM" id="SSF88697">
    <property type="entry name" value="PUA domain-like"/>
    <property type="match status" value="1"/>
</dbReference>
<dbReference type="InterPro" id="IPR036974">
    <property type="entry name" value="PUA_sf"/>
</dbReference>
<dbReference type="CDD" id="cd21149">
    <property type="entry name" value="PUA_archaeosine_TGT"/>
    <property type="match status" value="1"/>
</dbReference>
<dbReference type="Gene3D" id="2.30.130.10">
    <property type="entry name" value="PUA domain"/>
    <property type="match status" value="1"/>
</dbReference>
<dbReference type="HOGENOM" id="CLU_116577_2_0_2"/>
<evidence type="ECO:0000313" key="2">
    <source>
        <dbReference type="EMBL" id="AIC16084.1"/>
    </source>
</evidence>
<keyword evidence="3" id="KW-1185">Reference proteome</keyword>
<dbReference type="InterPro" id="IPR029402">
    <property type="entry name" value="TGT_C2"/>
</dbReference>
<dbReference type="GO" id="GO:0003723">
    <property type="term" value="F:RNA binding"/>
    <property type="evidence" value="ECO:0007669"/>
    <property type="project" value="InterPro"/>
</dbReference>
<dbReference type="PROSITE" id="PS50890">
    <property type="entry name" value="PUA"/>
    <property type="match status" value="1"/>
</dbReference>
<sequence>MNPLPLDARDKVCRHVDAIFGAGVSEALPANSNMQFEYSRKTGRIKNFSIDSALVATLRTDGGLALTVEGARFFVNNSKAFRKNCVVPAEEAVPFVSEGRSLFCRHVAWCGSNVRAGSDVAVLDDKNNSVIAVGIAVLGAGLMNRFSKGVAVKVREGIKGRTA</sequence>
<feature type="domain" description="PUA" evidence="1">
    <location>
        <begin position="84"/>
        <end position="159"/>
    </location>
</feature>
<dbReference type="EMBL" id="CP007536">
    <property type="protein sequence ID" value="AIC16084.1"/>
    <property type="molecule type" value="Genomic_DNA"/>
</dbReference>
<dbReference type="InterPro" id="IPR004521">
    <property type="entry name" value="Uncharacterised_CHP00451"/>
</dbReference>
<dbReference type="SMART" id="SM00359">
    <property type="entry name" value="PUA"/>
    <property type="match status" value="1"/>
</dbReference>
<dbReference type="Pfam" id="PF01472">
    <property type="entry name" value="PUA"/>
    <property type="match status" value="1"/>
</dbReference>
<name>A0A060HHK2_9ARCH</name>
<organism evidence="2 3">
    <name type="scientific">Nitrososphaera viennensis EN76</name>
    <dbReference type="NCBI Taxonomy" id="926571"/>
    <lineage>
        <taxon>Archaea</taxon>
        <taxon>Nitrososphaerota</taxon>
        <taxon>Nitrososphaeria</taxon>
        <taxon>Nitrososphaerales</taxon>
        <taxon>Nitrososphaeraceae</taxon>
        <taxon>Nitrososphaera</taxon>
    </lineage>
</organism>
<dbReference type="Pfam" id="PF14810">
    <property type="entry name" value="TGT_C2"/>
    <property type="match status" value="1"/>
</dbReference>
<dbReference type="SUPFAM" id="SSF88802">
    <property type="entry name" value="Pre-PUA domain"/>
    <property type="match status" value="1"/>
</dbReference>
<reference evidence="2 3" key="1">
    <citation type="journal article" date="2014" name="Int. J. Syst. Evol. Microbiol.">
        <title>Nitrososphaera viennensis gen. nov., sp. nov., an aerobic and mesophilic, ammonia-oxidizing archaeon from soil and a member of the archaeal phylum Thaumarchaeota.</title>
        <authorList>
            <person name="Stieglmeier M."/>
            <person name="Klingl A."/>
            <person name="Alves R.J."/>
            <person name="Rittmann S.K."/>
            <person name="Melcher M."/>
            <person name="Leisch N."/>
            <person name="Schleper C."/>
        </authorList>
    </citation>
    <scope>NUCLEOTIDE SEQUENCE [LARGE SCALE GENOMIC DNA]</scope>
    <source>
        <strain evidence="2">EN76</strain>
    </source>
</reference>
<accession>A0A060HHK2</accession>
<evidence type="ECO:0000259" key="1">
    <source>
        <dbReference type="SMART" id="SM00359"/>
    </source>
</evidence>
<dbReference type="NCBIfam" id="TIGR00451">
    <property type="entry name" value="unchar_dom_2"/>
    <property type="match status" value="1"/>
</dbReference>
<proteinExistence type="predicted"/>
<evidence type="ECO:0000313" key="3">
    <source>
        <dbReference type="Proteomes" id="UP000027093"/>
    </source>
</evidence>
<dbReference type="InterPro" id="IPR038250">
    <property type="entry name" value="TGT_C2_sf"/>
</dbReference>
<dbReference type="InterPro" id="IPR002478">
    <property type="entry name" value="PUA"/>
</dbReference>
<dbReference type="RefSeq" id="WP_075054940.1">
    <property type="nucleotide sequence ID" value="NZ_CP007536.1"/>
</dbReference>
<dbReference type="Gene3D" id="3.10.450.90">
    <property type="entry name" value="ArcTGT, C2 domain"/>
    <property type="match status" value="1"/>
</dbReference>
<dbReference type="GeneID" id="74947088"/>
<dbReference type="AlphaFoldDB" id="A0A060HHK2"/>
<dbReference type="Proteomes" id="UP000027093">
    <property type="component" value="Chromosome"/>
</dbReference>
<dbReference type="KEGG" id="nvn:NVIE_018290"/>
<dbReference type="InterPro" id="IPR015947">
    <property type="entry name" value="PUA-like_sf"/>
</dbReference>